<dbReference type="AlphaFoldDB" id="A0A2S8G8J2"/>
<evidence type="ECO:0000313" key="2">
    <source>
        <dbReference type="EMBL" id="PQO40747.1"/>
    </source>
</evidence>
<feature type="coiled-coil region" evidence="1">
    <location>
        <begin position="621"/>
        <end position="648"/>
    </location>
</feature>
<keyword evidence="1" id="KW-0175">Coiled coil</keyword>
<reference evidence="2 3" key="1">
    <citation type="submission" date="2018-02" db="EMBL/GenBank/DDBJ databases">
        <title>Comparative genomes isolates from brazilian mangrove.</title>
        <authorList>
            <person name="Araujo J.E."/>
            <person name="Taketani R.G."/>
            <person name="Silva M.C.P."/>
            <person name="Loureco M.V."/>
            <person name="Andreote F.D."/>
        </authorList>
    </citation>
    <scope>NUCLEOTIDE SEQUENCE [LARGE SCALE GENOMIC DNA]</scope>
    <source>
        <strain evidence="2 3">HEX-2 MGV</strain>
    </source>
</reference>
<proteinExistence type="predicted"/>
<dbReference type="EMBL" id="PUIA01000013">
    <property type="protein sequence ID" value="PQO40747.1"/>
    <property type="molecule type" value="Genomic_DNA"/>
</dbReference>
<evidence type="ECO:0000256" key="1">
    <source>
        <dbReference type="SAM" id="Coils"/>
    </source>
</evidence>
<gene>
    <name evidence="2" type="ORF">C5Y96_01350</name>
</gene>
<evidence type="ECO:0000313" key="3">
    <source>
        <dbReference type="Proteomes" id="UP000240009"/>
    </source>
</evidence>
<comment type="caution">
    <text evidence="2">The sequence shown here is derived from an EMBL/GenBank/DDBJ whole genome shotgun (WGS) entry which is preliminary data.</text>
</comment>
<accession>A0A2S8G8J2</accession>
<dbReference type="Proteomes" id="UP000240009">
    <property type="component" value="Unassembled WGS sequence"/>
</dbReference>
<dbReference type="RefSeq" id="WP_105349755.1">
    <property type="nucleotide sequence ID" value="NZ_PUIA01000013.1"/>
</dbReference>
<name>A0A2S8G8J2_9BACT</name>
<organism evidence="2 3">
    <name type="scientific">Blastopirellula marina</name>
    <dbReference type="NCBI Taxonomy" id="124"/>
    <lineage>
        <taxon>Bacteria</taxon>
        <taxon>Pseudomonadati</taxon>
        <taxon>Planctomycetota</taxon>
        <taxon>Planctomycetia</taxon>
        <taxon>Pirellulales</taxon>
        <taxon>Pirellulaceae</taxon>
        <taxon>Blastopirellula</taxon>
    </lineage>
</organism>
<protein>
    <submittedName>
        <fullName evidence="2">Uncharacterized protein</fullName>
    </submittedName>
</protein>
<sequence length="696" mass="73504">MDQFLGSMPHESERDISQFAAERDQAIQEAISQYNLHAGGGEQFDVGSGEETVTYSTSSGGYIANAKEYEVLAAEWAEYYRISNPYHQYTPPSTTLQEAADSKKAKDLDAQVAYSKATAASNLAHVTAIENSKKTFAAEYVTEANQFADKIQQVNDQLSDKDKQTLDDFNAKLAKIKTDGVKANSAASQDYENALANEQVSLEALTAPSENTHRENTISNTGQLKSNIATNHHDALVAADFGGMLSNFLISQASGDKDYATASATEQNTFAQSFSTALTGFASSVAPVATAFASAAASAVKSAIDGYAKNSEAYAISAVQAATSTSVDQIKAENAYQAASLKAGVLHYNKQIDAEAAANIAFAQANVDWVDTVAQAKKQLALDDDQAAYDAIVATADADRDADNDTAKATQIQAVGDAIKAHASTLGDAAKAHSSSVGASFTQFVSALTSAKSQWVARDNSVKSSSLNQLRASENSQTGDMQAATSSLKAAFSTYDDNRANALAPLEADALTDSSQHSLSYQQSLAASKKAAWQALVNSQPGSRANVGLAKAMGQEAYLASMDIENSRYASSVASALEVYNNSLRTIGKTSVDSFESDLAAYASAIRDAGGNLENQAFASLQKLSSQLSDAEKALDQAIAQEEATKNNTLVDDYVSYFKDVIAAEVLYKTELLDDELAAGAELACSPKTGPCVMRV</sequence>